<dbReference type="GO" id="GO:0016887">
    <property type="term" value="F:ATP hydrolysis activity"/>
    <property type="evidence" value="ECO:0007669"/>
    <property type="project" value="InterPro"/>
</dbReference>
<feature type="domain" description="Rad50/SbcC-type AAA" evidence="5">
    <location>
        <begin position="5"/>
        <end position="297"/>
    </location>
</feature>
<comment type="subunit">
    <text evidence="2">Heterodimer of SbcC and SbcD.</text>
</comment>
<dbReference type="AlphaFoldDB" id="E7G9L2"/>
<gene>
    <name evidence="6" type="ORF">HMPREF9488_01451</name>
</gene>
<evidence type="ECO:0000313" key="7">
    <source>
        <dbReference type="Proteomes" id="UP000003157"/>
    </source>
</evidence>
<comment type="caution">
    <text evidence="6">The sequence shown here is derived from an EMBL/GenBank/DDBJ whole genome shotgun (WGS) entry which is preliminary data.</text>
</comment>
<keyword evidence="7" id="KW-1185">Reference proteome</keyword>
<organism evidence="6 7">
    <name type="scientific">Coprobacillus cateniformis</name>
    <dbReference type="NCBI Taxonomy" id="100884"/>
    <lineage>
        <taxon>Bacteria</taxon>
        <taxon>Bacillati</taxon>
        <taxon>Bacillota</taxon>
        <taxon>Erysipelotrichia</taxon>
        <taxon>Erysipelotrichales</taxon>
        <taxon>Coprobacillaceae</taxon>
        <taxon>Coprobacillus</taxon>
    </lineage>
</organism>
<dbReference type="InterPro" id="IPR027417">
    <property type="entry name" value="P-loop_NTPase"/>
</dbReference>
<evidence type="ECO:0000256" key="1">
    <source>
        <dbReference type="ARBA" id="ARBA00006930"/>
    </source>
</evidence>
<accession>E7G9L2</accession>
<evidence type="ECO:0000256" key="3">
    <source>
        <dbReference type="ARBA" id="ARBA00013368"/>
    </source>
</evidence>
<dbReference type="Gene3D" id="3.40.50.300">
    <property type="entry name" value="P-loop containing nucleotide triphosphate hydrolases"/>
    <property type="match status" value="2"/>
</dbReference>
<dbReference type="SUPFAM" id="SSF52540">
    <property type="entry name" value="P-loop containing nucleoside triphosphate hydrolases"/>
    <property type="match status" value="1"/>
</dbReference>
<dbReference type="PANTHER" id="PTHR32114:SF2">
    <property type="entry name" value="ABC TRANSPORTER ABCH.3"/>
    <property type="match status" value="1"/>
</dbReference>
<evidence type="ECO:0000256" key="2">
    <source>
        <dbReference type="ARBA" id="ARBA00011322"/>
    </source>
</evidence>
<dbReference type="GeneID" id="78231066"/>
<dbReference type="GO" id="GO:0006302">
    <property type="term" value="P:double-strand break repair"/>
    <property type="evidence" value="ECO:0007669"/>
    <property type="project" value="InterPro"/>
</dbReference>
<evidence type="ECO:0000313" key="6">
    <source>
        <dbReference type="EMBL" id="EFW05306.1"/>
    </source>
</evidence>
<dbReference type="STRING" id="100884.GCA_000269565_03299"/>
<protein>
    <recommendedName>
        <fullName evidence="3">Nuclease SbcCD subunit C</fullName>
    </recommendedName>
</protein>
<dbReference type="PANTHER" id="PTHR32114">
    <property type="entry name" value="ABC TRANSPORTER ABCH.3"/>
    <property type="match status" value="1"/>
</dbReference>
<dbReference type="Pfam" id="PF13476">
    <property type="entry name" value="AAA_23"/>
    <property type="match status" value="1"/>
</dbReference>
<dbReference type="RefSeq" id="WP_008788566.1">
    <property type="nucleotide sequence ID" value="NZ_AKCB01000003.1"/>
</dbReference>
<sequence>MRIISLTMNAFMTYKSQTTIDFEDMIENGLYLISGPTGAGKTTIFDAMTFALYGVASGSHRNQSYFRSDFADAKDETYVEMVFELHGKIYKVKRSPTYTRPGYKSAKMANAYLSYNNEMIEGVKEVNQKINQLLGVDVHQFKQIVMIAQGEFTKLIYASSEEREKVLRHIFHSESLVVFENLLKEETRIYKEKYLLSSQQLLSRFQLLNFSKEFMENHTAGFHPSYIEHAIEQNKLLHNQLQIAKSQYEALQNQYDQLSQTYYRKEKQNQDIQEYHMIKEQYQTLMTRQEDMNIYQKDIEKMKIIEQHQSFLYQYQKVNEDFENNQKELLILQQKEKDFSLEFKKLEKAYKGLDELKSQKDISLIQIDKMKQSIEKQKEYKDMLKQQQSLQLKNLSLQSEYQKHLQKHQKMSKRMERDQENVNQLPSLQLELQQNEQMVKDINQKRISIHELSELFDQFTQSQDKHFELSDKYQKADNIYQKTFEKYRYEDENFKRQQAGILASTLKDDEPCPVCGSCHHPHLASLSQSVLSSNELEELNQELEKRRVIKEEAYQETLSQNEHIQDIKTRINVLKKQLGIDDELSKEVFIRLLSDIMQVTKQQEKTYQKRHHEVEYLRKVKKSLEQDQLVFLKQAQNLEKELADIHGLEKSLAVCQTKISELESSHQFLLTNELDEELARQTKNLKSLDMKIQTIDNDYHQCQQKLEITKHQKDILCKHKDEVLLSLQQIQIQYDQFVSQYFETSEQLKNYENMLSTLNEKEDEYQEYIIQKRTLSNRLKTLEETTRNCKLVDLSQEEDKLKECEQQREQSLKEYNVYLHTYEQNETLINHLQKDYQKNQNVFEKYTMYQDLADITSGKNGQRMSFERYVLSSYFEHILEYANVELLKMSQGRFALYRKQDTKGAKQQGLDLSVLDYETGMMRDIQSLSGGESFKAALSLALGLSAMIQSYAGGIELNTLFIDEGFGTLDSESIDQALSVLLDLKNDNKVIGIISHVDELKERIHTQIVVEKGKMGSTLHIEKD</sequence>
<feature type="coiled-coil region" evidence="4">
    <location>
        <begin position="227"/>
        <end position="268"/>
    </location>
</feature>
<proteinExistence type="inferred from homology"/>
<feature type="coiled-coil region" evidence="4">
    <location>
        <begin position="741"/>
        <end position="814"/>
    </location>
</feature>
<dbReference type="eggNOG" id="COG0419">
    <property type="taxonomic scope" value="Bacteria"/>
</dbReference>
<dbReference type="Pfam" id="PF13558">
    <property type="entry name" value="SbcC_Walker_B"/>
    <property type="match status" value="1"/>
</dbReference>
<feature type="coiled-coil region" evidence="4">
    <location>
        <begin position="526"/>
        <end position="560"/>
    </location>
</feature>
<dbReference type="OrthoDB" id="9795626at2"/>
<dbReference type="EMBL" id="ADKX01000026">
    <property type="protein sequence ID" value="EFW05306.1"/>
    <property type="molecule type" value="Genomic_DNA"/>
</dbReference>
<keyword evidence="4" id="KW-0175">Coiled coil</keyword>
<evidence type="ECO:0000259" key="5">
    <source>
        <dbReference type="Pfam" id="PF13476"/>
    </source>
</evidence>
<dbReference type="HOGENOM" id="CLU_004785_2_1_9"/>
<comment type="similarity">
    <text evidence="1">Belongs to the SMC family. SbcC subfamily.</text>
</comment>
<reference evidence="6 7" key="1">
    <citation type="submission" date="2010-12" db="EMBL/GenBank/DDBJ databases">
        <title>The Genome Sequence of Coprobacillus sp. strain 29_1.</title>
        <authorList>
            <consortium name="The Broad Institute Genome Sequencing Platform"/>
            <person name="Earl A."/>
            <person name="Ward D."/>
            <person name="Feldgarden M."/>
            <person name="Gevers D."/>
            <person name="Daigneault M."/>
            <person name="Sibley C.D."/>
            <person name="White A."/>
            <person name="Strauss J."/>
            <person name="Allen-Vercoe E."/>
            <person name="Young S.K."/>
            <person name="Zeng Q."/>
            <person name="Gargeya S."/>
            <person name="Fitzgerald M."/>
            <person name="Haas B."/>
            <person name="Abouelleil A."/>
            <person name="Alvarado L."/>
            <person name="Arachchi H.M."/>
            <person name="Berlin A."/>
            <person name="Brown A."/>
            <person name="Chapman S.B."/>
            <person name="Chen Z."/>
            <person name="Dunbar C."/>
            <person name="Freedman E."/>
            <person name="Gearin G."/>
            <person name="Gellesch M."/>
            <person name="Goldberg J."/>
            <person name="Griggs A."/>
            <person name="Gujja S."/>
            <person name="Heilman E."/>
            <person name="Heiman D."/>
            <person name="Howarth C."/>
            <person name="Larson L."/>
            <person name="Lui A."/>
            <person name="MacDonald P.J.P."/>
            <person name="Mehta T."/>
            <person name="Montmayeur A."/>
            <person name="Murphy C."/>
            <person name="Neiman D."/>
            <person name="Pearson M."/>
            <person name="Priest M."/>
            <person name="Roberts A."/>
            <person name="Saif S."/>
            <person name="Shea T."/>
            <person name="Shenoy N."/>
            <person name="Sisk P."/>
            <person name="Stolte C."/>
            <person name="Sykes S."/>
            <person name="White J."/>
            <person name="Yandava C."/>
            <person name="Nusbaum C."/>
            <person name="Birren B."/>
        </authorList>
    </citation>
    <scope>NUCLEOTIDE SEQUENCE [LARGE SCALE GENOMIC DNA]</scope>
    <source>
        <strain evidence="6 7">29_1</strain>
    </source>
</reference>
<dbReference type="Proteomes" id="UP000003157">
    <property type="component" value="Unassembled WGS sequence"/>
</dbReference>
<evidence type="ECO:0000256" key="4">
    <source>
        <dbReference type="SAM" id="Coils"/>
    </source>
</evidence>
<dbReference type="InterPro" id="IPR038729">
    <property type="entry name" value="Rad50/SbcC_AAA"/>
</dbReference>
<name>E7G9L2_9FIRM</name>
<feature type="coiled-coil region" evidence="4">
    <location>
        <begin position="367"/>
        <end position="445"/>
    </location>
</feature>